<dbReference type="Proteomes" id="UP001597079">
    <property type="component" value="Unassembled WGS sequence"/>
</dbReference>
<comment type="caution">
    <text evidence="1">The sequence shown here is derived from an EMBL/GenBank/DDBJ whole genome shotgun (WGS) entry which is preliminary data.</text>
</comment>
<keyword evidence="2" id="KW-1185">Reference proteome</keyword>
<protein>
    <submittedName>
        <fullName evidence="1">Uncharacterized protein</fullName>
    </submittedName>
</protein>
<sequence>MANAAPLGLAIESRDFIELPEWPEFSYDVNSQMLVIEGDNTPLVNIIVDGITQTSVKGNVIDVENGQ</sequence>
<dbReference type="RefSeq" id="WP_377941149.1">
    <property type="nucleotide sequence ID" value="NZ_JBHUCX010000010.1"/>
</dbReference>
<evidence type="ECO:0000313" key="2">
    <source>
        <dbReference type="Proteomes" id="UP001597079"/>
    </source>
</evidence>
<reference evidence="2" key="1">
    <citation type="journal article" date="2019" name="Int. J. Syst. Evol. Microbiol.">
        <title>The Global Catalogue of Microorganisms (GCM) 10K type strain sequencing project: providing services to taxonomists for standard genome sequencing and annotation.</title>
        <authorList>
            <consortium name="The Broad Institute Genomics Platform"/>
            <consortium name="The Broad Institute Genome Sequencing Center for Infectious Disease"/>
            <person name="Wu L."/>
            <person name="Ma J."/>
        </authorList>
    </citation>
    <scope>NUCLEOTIDE SEQUENCE [LARGE SCALE GENOMIC DNA]</scope>
    <source>
        <strain evidence="2">CGMCC 1.12286</strain>
    </source>
</reference>
<organism evidence="1 2">
    <name type="scientific">Alicyclobacillus fodiniaquatilis</name>
    <dbReference type="NCBI Taxonomy" id="1661150"/>
    <lineage>
        <taxon>Bacteria</taxon>
        <taxon>Bacillati</taxon>
        <taxon>Bacillota</taxon>
        <taxon>Bacilli</taxon>
        <taxon>Bacillales</taxon>
        <taxon>Alicyclobacillaceae</taxon>
        <taxon>Alicyclobacillus</taxon>
    </lineage>
</organism>
<evidence type="ECO:0000313" key="1">
    <source>
        <dbReference type="EMBL" id="MFD1673668.1"/>
    </source>
</evidence>
<gene>
    <name evidence="1" type="ORF">ACFSB2_02955</name>
</gene>
<proteinExistence type="predicted"/>
<dbReference type="EMBL" id="JBHUCX010000010">
    <property type="protein sequence ID" value="MFD1673668.1"/>
    <property type="molecule type" value="Genomic_DNA"/>
</dbReference>
<accession>A0ABW4JDC0</accession>
<name>A0ABW4JDC0_9BACL</name>